<reference evidence="1" key="1">
    <citation type="submission" date="2009-08" db="EMBL/GenBank/DDBJ databases">
        <authorList>
            <person name="Gill J."/>
            <person name="Borman J."/>
            <person name="Shetty J."/>
            <person name="Hostetler J."/>
            <person name="Durkin S."/>
            <person name="Montgomery B."/>
        </authorList>
    </citation>
    <scope>NUCLEOTIDE SEQUENCE</scope>
    <source>
        <strain evidence="1">3172</strain>
        <plasmid evidence="1">SAP059A</plasmid>
    </source>
</reference>
<evidence type="ECO:0000313" key="1">
    <source>
        <dbReference type="EMBL" id="ACZ69096.1"/>
    </source>
</evidence>
<sequence>MQMSVSHSVPKYMLIMYYEILIIREEKKRAFLPSLFYIFLNNEDF</sequence>
<keyword evidence="1" id="KW-0614">Plasmid</keyword>
<geneLocation type="plasmid" evidence="1">
    <name>SAP059A</name>
</geneLocation>
<organism evidence="1">
    <name type="scientific">Staphylococcus aureus</name>
    <dbReference type="NCBI Taxonomy" id="1280"/>
    <lineage>
        <taxon>Bacteria</taxon>
        <taxon>Bacillati</taxon>
        <taxon>Bacillota</taxon>
        <taxon>Bacilli</taxon>
        <taxon>Bacillales</taxon>
        <taxon>Staphylococcaceae</taxon>
        <taxon>Staphylococcus</taxon>
    </lineage>
</organism>
<protein>
    <submittedName>
        <fullName evidence="1">Uncharacterized protein</fullName>
    </submittedName>
</protein>
<name>D2JE17_STAAU</name>
<proteinExistence type="predicted"/>
<dbReference type="EMBL" id="GQ900480">
    <property type="protein sequence ID" value="ACZ69096.1"/>
    <property type="molecule type" value="Genomic_DNA"/>
</dbReference>
<accession>D2JE17</accession>
<reference evidence="1" key="2">
    <citation type="submission" date="2009-12" db="EMBL/GenBank/DDBJ databases">
        <authorList>
            <person name="Summers A.O."/>
            <person name="Shearer J."/>
            <person name="Wireman J."/>
        </authorList>
    </citation>
    <scope>NUCLEOTIDE SEQUENCE</scope>
    <source>
        <strain evidence="1">3172</strain>
        <plasmid evidence="1">SAP059A</plasmid>
    </source>
</reference>
<gene>
    <name evidence="1" type="ORF">SAP059A_030</name>
</gene>
<dbReference type="AlphaFoldDB" id="D2JE17"/>